<reference evidence="1 2" key="1">
    <citation type="journal article" date="2016" name="PLoS ONE">
        <title>Comparative Genomics Analysis of Streptococcus tigurinus Strains Identifies Genetic Elements Specifically and Uniquely Present in Highly Virulent Strains.</title>
        <authorList>
            <person name="Diene S.M."/>
            <person name="Francois P."/>
            <person name="Zbinden A."/>
            <person name="Entenza J.M."/>
            <person name="Resch G."/>
        </authorList>
    </citation>
    <scope>NUCLEOTIDE SEQUENCE [LARGE SCALE GENOMIC DNA]</scope>
    <source>
        <strain evidence="1 2">AZ_14</strain>
    </source>
</reference>
<dbReference type="EMBL" id="LNVG01000015">
    <property type="protein sequence ID" value="ORJ29677.1"/>
    <property type="molecule type" value="Genomic_DNA"/>
</dbReference>
<evidence type="ECO:0000313" key="2">
    <source>
        <dbReference type="Proteomes" id="UP000192789"/>
    </source>
</evidence>
<gene>
    <name evidence="1" type="ORF">ATE35_09685</name>
</gene>
<proteinExistence type="predicted"/>
<dbReference type="Proteomes" id="UP000192789">
    <property type="component" value="Unassembled WGS sequence"/>
</dbReference>
<evidence type="ECO:0000313" key="1">
    <source>
        <dbReference type="EMBL" id="ORJ29677.1"/>
    </source>
</evidence>
<comment type="caution">
    <text evidence="1">The sequence shown here is derived from an EMBL/GenBank/DDBJ whole genome shotgun (WGS) entry which is preliminary data.</text>
</comment>
<sequence length="149" mass="17678">MEELEKLNQDFQQLLVQNDFPMKVSFNDNQWLYQGKLEISDYHILDFAISFRKIGMLEGAICQIIFNNVGFCKSYEKRGEWLEFLNQLNVEMGLYYYLGLEKDGRIFSRHITKVHHDVQMIYDLLNEGANVMVYVIEQMEEKFGPIVSF</sequence>
<accession>A0A1X0WSC5</accession>
<protein>
    <submittedName>
        <fullName evidence="1">Uncharacterized protein</fullName>
    </submittedName>
</protein>
<dbReference type="RefSeq" id="WP_007519786.1">
    <property type="nucleotide sequence ID" value="NZ_LNVG01000015.1"/>
</dbReference>
<name>A0A1X0WSC5_STROR</name>
<dbReference type="AlphaFoldDB" id="A0A1X0WSC5"/>
<organism evidence="1 2">
    <name type="scientific">Streptococcus oralis subsp. tigurinus</name>
    <dbReference type="NCBI Taxonomy" id="1077464"/>
    <lineage>
        <taxon>Bacteria</taxon>
        <taxon>Bacillati</taxon>
        <taxon>Bacillota</taxon>
        <taxon>Bacilli</taxon>
        <taxon>Lactobacillales</taxon>
        <taxon>Streptococcaceae</taxon>
        <taxon>Streptococcus</taxon>
    </lineage>
</organism>